<reference evidence="2" key="2">
    <citation type="journal article" date="2021" name="Syst. Appl. Microbiol.">
        <title>Roseomonas hellenica sp. nov., isolated from roots of wild-growing Alkanna tinctoria.</title>
        <authorList>
            <person name="Rat A."/>
            <person name="Naranjo H.D."/>
            <person name="Lebbe L."/>
            <person name="Cnockaert M."/>
            <person name="Krigas N."/>
            <person name="Grigoriadou K."/>
            <person name="Maloupa E."/>
            <person name="Willems A."/>
        </authorList>
    </citation>
    <scope>NUCLEOTIDE SEQUENCE</scope>
    <source>
        <strain evidence="2">LMG 31228</strain>
    </source>
</reference>
<dbReference type="InterPro" id="IPR054545">
    <property type="entry name" value="ApeI-like"/>
</dbReference>
<dbReference type="AlphaFoldDB" id="A0A9X9XG87"/>
<dbReference type="Pfam" id="PF22818">
    <property type="entry name" value="ApeI-like"/>
    <property type="match status" value="1"/>
</dbReference>
<feature type="domain" description="ApeI dehydratase-like" evidence="1">
    <location>
        <begin position="25"/>
        <end position="110"/>
    </location>
</feature>
<dbReference type="Proteomes" id="UP001138709">
    <property type="component" value="Unassembled WGS sequence"/>
</dbReference>
<dbReference type="SUPFAM" id="SSF54637">
    <property type="entry name" value="Thioesterase/thiol ester dehydrase-isomerase"/>
    <property type="match status" value="1"/>
</dbReference>
<dbReference type="Gene3D" id="3.10.129.10">
    <property type="entry name" value="Hotdog Thioesterase"/>
    <property type="match status" value="1"/>
</dbReference>
<name>A0A9X9XG87_9PROT</name>
<accession>A0A9X9XG87</accession>
<keyword evidence="3" id="KW-1185">Reference proteome</keyword>
<protein>
    <recommendedName>
        <fullName evidence="1">ApeI dehydratase-like domain-containing protein</fullName>
    </recommendedName>
</protein>
<evidence type="ECO:0000259" key="1">
    <source>
        <dbReference type="Pfam" id="PF22818"/>
    </source>
</evidence>
<comment type="caution">
    <text evidence="2">The sequence shown here is derived from an EMBL/GenBank/DDBJ whole genome shotgun (WGS) entry which is preliminary data.</text>
</comment>
<gene>
    <name evidence="2" type="ORF">GXW74_19685</name>
</gene>
<dbReference type="InterPro" id="IPR029069">
    <property type="entry name" value="HotDog_dom_sf"/>
</dbReference>
<organism evidence="2 3">
    <name type="scientific">Neoroseomonas eburnea</name>
    <dbReference type="NCBI Taxonomy" id="1346889"/>
    <lineage>
        <taxon>Bacteria</taxon>
        <taxon>Pseudomonadati</taxon>
        <taxon>Pseudomonadota</taxon>
        <taxon>Alphaproteobacteria</taxon>
        <taxon>Acetobacterales</taxon>
        <taxon>Acetobacteraceae</taxon>
        <taxon>Neoroseomonas</taxon>
    </lineage>
</organism>
<proteinExistence type="predicted"/>
<dbReference type="EMBL" id="JAAEDL010000022">
    <property type="protein sequence ID" value="MBR0682723.1"/>
    <property type="molecule type" value="Genomic_DNA"/>
</dbReference>
<evidence type="ECO:0000313" key="3">
    <source>
        <dbReference type="Proteomes" id="UP001138709"/>
    </source>
</evidence>
<dbReference type="GO" id="GO:0016829">
    <property type="term" value="F:lyase activity"/>
    <property type="evidence" value="ECO:0007669"/>
    <property type="project" value="UniProtKB-KW"/>
</dbReference>
<evidence type="ECO:0000313" key="2">
    <source>
        <dbReference type="EMBL" id="MBR0682723.1"/>
    </source>
</evidence>
<sequence>MATDPSHGPAPGRPEAAPAPAVHRACFTVPLTHPSLPGHFPGHPVVPGVVLLDQVAAAVRAAFGLAPVRAVPRAKFAAPVLPGQEVRVALTRLAPGRVGFACEVAGRPVAAGEMAFAA</sequence>
<dbReference type="RefSeq" id="WP_211848258.1">
    <property type="nucleotide sequence ID" value="NZ_JAAEDL010000022.1"/>
</dbReference>
<reference evidence="2" key="1">
    <citation type="submission" date="2020-01" db="EMBL/GenBank/DDBJ databases">
        <authorList>
            <person name="Rat A."/>
        </authorList>
    </citation>
    <scope>NUCLEOTIDE SEQUENCE</scope>
    <source>
        <strain evidence="2">LMG 31228</strain>
    </source>
</reference>